<dbReference type="PANTHER" id="PTHR44067:SF3">
    <property type="entry name" value="OS06G0138600 PROTEIN"/>
    <property type="match status" value="1"/>
</dbReference>
<accession>W1PTR7</accession>
<dbReference type="Gramene" id="ERN11214">
    <property type="protein sequence ID" value="ERN11214"/>
    <property type="gene ID" value="AMTR_s00024p00220290"/>
</dbReference>
<keyword evidence="1" id="KW-0812">Transmembrane</keyword>
<dbReference type="HOGENOM" id="CLU_1779924_0_0_1"/>
<evidence type="ECO:0000256" key="1">
    <source>
        <dbReference type="SAM" id="Phobius"/>
    </source>
</evidence>
<proteinExistence type="predicted"/>
<dbReference type="EMBL" id="KI392710">
    <property type="protein sequence ID" value="ERN11214.1"/>
    <property type="molecule type" value="Genomic_DNA"/>
</dbReference>
<dbReference type="PANTHER" id="PTHR44067">
    <property type="entry name" value="S-ADENOSYL-L-METHIONINE-DEPENDENT METHYLTRANSFERASE SUPERFAMILY PROTEIN-RELATED"/>
    <property type="match status" value="1"/>
</dbReference>
<organism evidence="2 3">
    <name type="scientific">Amborella trichopoda</name>
    <dbReference type="NCBI Taxonomy" id="13333"/>
    <lineage>
        <taxon>Eukaryota</taxon>
        <taxon>Viridiplantae</taxon>
        <taxon>Streptophyta</taxon>
        <taxon>Embryophyta</taxon>
        <taxon>Tracheophyta</taxon>
        <taxon>Spermatophyta</taxon>
        <taxon>Magnoliopsida</taxon>
        <taxon>Amborellales</taxon>
        <taxon>Amborellaceae</taxon>
        <taxon>Amborella</taxon>
    </lineage>
</organism>
<dbReference type="OrthoDB" id="2013972at2759"/>
<dbReference type="eggNOG" id="ENOG502QSWM">
    <property type="taxonomic scope" value="Eukaryota"/>
</dbReference>
<gene>
    <name evidence="2" type="ORF">AMTR_s00024p00220290</name>
</gene>
<dbReference type="Proteomes" id="UP000017836">
    <property type="component" value="Unassembled WGS sequence"/>
</dbReference>
<name>W1PTR7_AMBTC</name>
<evidence type="ECO:0000313" key="2">
    <source>
        <dbReference type="EMBL" id="ERN11214.1"/>
    </source>
</evidence>
<keyword evidence="3" id="KW-1185">Reference proteome</keyword>
<dbReference type="AlphaFoldDB" id="W1PTR7"/>
<reference evidence="3" key="1">
    <citation type="journal article" date="2013" name="Science">
        <title>The Amborella genome and the evolution of flowering plants.</title>
        <authorList>
            <consortium name="Amborella Genome Project"/>
        </authorList>
    </citation>
    <scope>NUCLEOTIDE SEQUENCE [LARGE SCALE GENOMIC DNA]</scope>
</reference>
<dbReference type="KEGG" id="atr:18439405"/>
<feature type="transmembrane region" description="Helical" evidence="1">
    <location>
        <begin position="20"/>
        <end position="40"/>
    </location>
</feature>
<keyword evidence="1" id="KW-1133">Transmembrane helix</keyword>
<dbReference type="InterPro" id="IPR053223">
    <property type="entry name" value="Prob_Methyltransferase"/>
</dbReference>
<keyword evidence="1" id="KW-0472">Membrane</keyword>
<evidence type="ECO:0000313" key="3">
    <source>
        <dbReference type="Proteomes" id="UP000017836"/>
    </source>
</evidence>
<protein>
    <submittedName>
        <fullName evidence="2">Uncharacterized protein</fullName>
    </submittedName>
</protein>
<sequence length="146" mass="15969">MGSVSLTIGDGTARFRATTILNAIMLFSLLLTYLLALYNFSFPANQTPSLSAAHHQKNFSLISRQVSLFLSEINSAQHKLAQMQKKLIGFATLYLSAPGLPSEIKLYMEAQPWPLGKDSRMGITEMVSAVGHACVNSIDLLSVHEL</sequence>